<evidence type="ECO:0000313" key="2">
    <source>
        <dbReference type="EMBL" id="KAH7268123.1"/>
    </source>
</evidence>
<organism evidence="2 3">
    <name type="scientific">Fusarium solani</name>
    <name type="common">Filamentous fungus</name>
    <dbReference type="NCBI Taxonomy" id="169388"/>
    <lineage>
        <taxon>Eukaryota</taxon>
        <taxon>Fungi</taxon>
        <taxon>Dikarya</taxon>
        <taxon>Ascomycota</taxon>
        <taxon>Pezizomycotina</taxon>
        <taxon>Sordariomycetes</taxon>
        <taxon>Hypocreomycetidae</taxon>
        <taxon>Hypocreales</taxon>
        <taxon>Nectriaceae</taxon>
        <taxon>Fusarium</taxon>
        <taxon>Fusarium solani species complex</taxon>
    </lineage>
</organism>
<sequence length="453" mass="52490">MKRLTDKLESRVNISHEPRDTGERATLNMTPAVTDAEPETTHRPREAEQAENCRLECLPPEVRRYILSILDLSHLSALVHASPTFHQQYLVDRRYLLCKSLEATIGCLTVEAYAVHRLSTPRNTSDFLEWYSEKCSQRAVAITNDLTEGVASTIAGFYLRSVKPVVKDCARRMLDNLAKSAGNNHADQQKIRPSRTEMMRLTRAAYRFQLLCQLTSPERTLRLSTEENLLALLNIIEPWEIEELFAFYQLALDVYDKVFTDIYWDLHPDNPKFDDQGRPPTPDGAFDLDNGFVRDNFLEGTTIRGLTLLHTVLFQIKEHEHLVSTMQKQIQSSYIPINSMVGIFGETQQIIRRQEQPSERDQMEADRVPLVFVRDELDRPPRAWTMIWGNTYSNAYGSHIPDEMRGWGYVFWDEATLERTGGAELLRHQWEECWGDYDPREDFVRFEEGSLEE</sequence>
<accession>A0A9P9KT78</accession>
<feature type="compositionally biased region" description="Basic and acidic residues" evidence="1">
    <location>
        <begin position="1"/>
        <end position="23"/>
    </location>
</feature>
<feature type="compositionally biased region" description="Basic and acidic residues" evidence="1">
    <location>
        <begin position="39"/>
        <end position="48"/>
    </location>
</feature>
<dbReference type="Proteomes" id="UP000736672">
    <property type="component" value="Unassembled WGS sequence"/>
</dbReference>
<reference evidence="2" key="1">
    <citation type="journal article" date="2021" name="Nat. Commun.">
        <title>Genetic determinants of endophytism in the Arabidopsis root mycobiome.</title>
        <authorList>
            <person name="Mesny F."/>
            <person name="Miyauchi S."/>
            <person name="Thiergart T."/>
            <person name="Pickel B."/>
            <person name="Atanasova L."/>
            <person name="Karlsson M."/>
            <person name="Huettel B."/>
            <person name="Barry K.W."/>
            <person name="Haridas S."/>
            <person name="Chen C."/>
            <person name="Bauer D."/>
            <person name="Andreopoulos W."/>
            <person name="Pangilinan J."/>
            <person name="LaButti K."/>
            <person name="Riley R."/>
            <person name="Lipzen A."/>
            <person name="Clum A."/>
            <person name="Drula E."/>
            <person name="Henrissat B."/>
            <person name="Kohler A."/>
            <person name="Grigoriev I.V."/>
            <person name="Martin F.M."/>
            <person name="Hacquard S."/>
        </authorList>
    </citation>
    <scope>NUCLEOTIDE SEQUENCE</scope>
    <source>
        <strain evidence="2">FSSC 5 MPI-SDFR-AT-0091</strain>
    </source>
</reference>
<evidence type="ECO:0000313" key="3">
    <source>
        <dbReference type="Proteomes" id="UP000736672"/>
    </source>
</evidence>
<comment type="caution">
    <text evidence="2">The sequence shown here is derived from an EMBL/GenBank/DDBJ whole genome shotgun (WGS) entry which is preliminary data.</text>
</comment>
<name>A0A9P9KT78_FUSSL</name>
<dbReference type="AlphaFoldDB" id="A0A9P9KT78"/>
<evidence type="ECO:0008006" key="4">
    <source>
        <dbReference type="Google" id="ProtNLM"/>
    </source>
</evidence>
<feature type="region of interest" description="Disordered" evidence="1">
    <location>
        <begin position="1"/>
        <end position="48"/>
    </location>
</feature>
<dbReference type="EMBL" id="JAGTJS010000005">
    <property type="protein sequence ID" value="KAH7268123.1"/>
    <property type="molecule type" value="Genomic_DNA"/>
</dbReference>
<keyword evidence="3" id="KW-1185">Reference proteome</keyword>
<protein>
    <recommendedName>
        <fullName evidence="4">F-box domain-containing protein</fullName>
    </recommendedName>
</protein>
<evidence type="ECO:0000256" key="1">
    <source>
        <dbReference type="SAM" id="MobiDB-lite"/>
    </source>
</evidence>
<proteinExistence type="predicted"/>
<dbReference type="OrthoDB" id="5304511at2759"/>
<gene>
    <name evidence="2" type="ORF">B0J15DRAFT_441287</name>
</gene>